<evidence type="ECO:0000313" key="2">
    <source>
        <dbReference type="Proteomes" id="UP001239111"/>
    </source>
</evidence>
<keyword evidence="2" id="KW-1185">Reference proteome</keyword>
<organism evidence="1 2">
    <name type="scientific">Eretmocerus hayati</name>
    <dbReference type="NCBI Taxonomy" id="131215"/>
    <lineage>
        <taxon>Eukaryota</taxon>
        <taxon>Metazoa</taxon>
        <taxon>Ecdysozoa</taxon>
        <taxon>Arthropoda</taxon>
        <taxon>Hexapoda</taxon>
        <taxon>Insecta</taxon>
        <taxon>Pterygota</taxon>
        <taxon>Neoptera</taxon>
        <taxon>Endopterygota</taxon>
        <taxon>Hymenoptera</taxon>
        <taxon>Apocrita</taxon>
        <taxon>Proctotrupomorpha</taxon>
        <taxon>Chalcidoidea</taxon>
        <taxon>Aphelinidae</taxon>
        <taxon>Aphelininae</taxon>
        <taxon>Eretmocerus</taxon>
    </lineage>
</organism>
<dbReference type="EMBL" id="CM056741">
    <property type="protein sequence ID" value="KAJ8683322.1"/>
    <property type="molecule type" value="Genomic_DNA"/>
</dbReference>
<sequence length="109" mass="12034">MIRASSDPDRALRSIIDLRDKLEIYTDGSKSKNSPYVGLACICPSLDTYINRSISKEASIFTAESKAISHALDLALENTNRDIMIFSDSLSVLRSLLSPHVDVKTSPYV</sequence>
<accession>A0ACC2PLR9</accession>
<protein>
    <submittedName>
        <fullName evidence="1">Uncharacterized protein</fullName>
    </submittedName>
</protein>
<gene>
    <name evidence="1" type="ORF">QAD02_019114</name>
</gene>
<name>A0ACC2PLR9_9HYME</name>
<evidence type="ECO:0000313" key="1">
    <source>
        <dbReference type="EMBL" id="KAJ8683322.1"/>
    </source>
</evidence>
<reference evidence="1" key="1">
    <citation type="submission" date="2023-04" db="EMBL/GenBank/DDBJ databases">
        <title>A chromosome-level genome assembly of the parasitoid wasp Eretmocerus hayati.</title>
        <authorList>
            <person name="Zhong Y."/>
            <person name="Liu S."/>
            <person name="Liu Y."/>
        </authorList>
    </citation>
    <scope>NUCLEOTIDE SEQUENCE</scope>
    <source>
        <strain evidence="1">ZJU_SS_LIU_2023</strain>
    </source>
</reference>
<comment type="caution">
    <text evidence="1">The sequence shown here is derived from an EMBL/GenBank/DDBJ whole genome shotgun (WGS) entry which is preliminary data.</text>
</comment>
<dbReference type="Proteomes" id="UP001239111">
    <property type="component" value="Chromosome 1"/>
</dbReference>
<proteinExistence type="predicted"/>